<evidence type="ECO:0000313" key="1">
    <source>
        <dbReference type="EMBL" id="MDC7717314.1"/>
    </source>
</evidence>
<organism evidence="1 2">
    <name type="scientific">Vogesella aquatica</name>
    <dbReference type="NCBI Taxonomy" id="2984206"/>
    <lineage>
        <taxon>Bacteria</taxon>
        <taxon>Pseudomonadati</taxon>
        <taxon>Pseudomonadota</taxon>
        <taxon>Betaproteobacteria</taxon>
        <taxon>Neisseriales</taxon>
        <taxon>Chromobacteriaceae</taxon>
        <taxon>Vogesella</taxon>
    </lineage>
</organism>
<comment type="caution">
    <text evidence="1">The sequence shown here is derived from an EMBL/GenBank/DDBJ whole genome shotgun (WGS) entry which is preliminary data.</text>
</comment>
<gene>
    <name evidence="1" type="ORF">PQU95_08840</name>
</gene>
<proteinExistence type="predicted"/>
<sequence>MTSPATEQTKNHIRQNQALLAGRVNSVRKADDTVYTEVTLPAPDQYSQPAAVEIRSRKRLGQVGETIEVQVICGGYRGKSFVYTDKDTGERFTRRPVVNSYVAIED</sequence>
<dbReference type="RefSeq" id="WP_272751649.1">
    <property type="nucleotide sequence ID" value="NZ_JAQQLF010000009.1"/>
</dbReference>
<evidence type="ECO:0000313" key="2">
    <source>
        <dbReference type="Proteomes" id="UP001219956"/>
    </source>
</evidence>
<name>A0ABT5IXL4_9NEIS</name>
<accession>A0ABT5IXL4</accession>
<evidence type="ECO:0008006" key="3">
    <source>
        <dbReference type="Google" id="ProtNLM"/>
    </source>
</evidence>
<dbReference type="Proteomes" id="UP001219956">
    <property type="component" value="Unassembled WGS sequence"/>
</dbReference>
<keyword evidence="2" id="KW-1185">Reference proteome</keyword>
<protein>
    <recommendedName>
        <fullName evidence="3">Single-stranded DNA-binding protein</fullName>
    </recommendedName>
</protein>
<reference evidence="1 2" key="1">
    <citation type="submission" date="2023-01" db="EMBL/GenBank/DDBJ databases">
        <title>Novel species of the genus Vogesella isolated from rivers.</title>
        <authorList>
            <person name="Lu H."/>
        </authorList>
    </citation>
    <scope>NUCLEOTIDE SEQUENCE [LARGE SCALE GENOMIC DNA]</scope>
    <source>
        <strain evidence="1 2">DC21W</strain>
    </source>
</reference>
<dbReference type="EMBL" id="JAQQLF010000009">
    <property type="protein sequence ID" value="MDC7717314.1"/>
    <property type="molecule type" value="Genomic_DNA"/>
</dbReference>